<evidence type="ECO:0000256" key="4">
    <source>
        <dbReference type="ARBA" id="ARBA00022982"/>
    </source>
</evidence>
<dbReference type="PRINTS" id="PR00607">
    <property type="entry name" value="CYTCHROMECIE"/>
</dbReference>
<dbReference type="InterPro" id="IPR002323">
    <property type="entry name" value="Cyt_CIE"/>
</dbReference>
<dbReference type="OrthoDB" id="9814708at2"/>
<dbReference type="InterPro" id="IPR036909">
    <property type="entry name" value="Cyt_c-like_dom_sf"/>
</dbReference>
<gene>
    <name evidence="9" type="ORF">CWI69_07340</name>
</gene>
<keyword evidence="5 6" id="KW-0408">Iron</keyword>
<evidence type="ECO:0000256" key="7">
    <source>
        <dbReference type="SAM" id="SignalP"/>
    </source>
</evidence>
<protein>
    <submittedName>
        <fullName evidence="9">Cytochrome c5 family protein</fullName>
    </submittedName>
</protein>
<dbReference type="RefSeq" id="WP_126763349.1">
    <property type="nucleotide sequence ID" value="NZ_JBHRUA010000001.1"/>
</dbReference>
<keyword evidence="4" id="KW-0249">Electron transport</keyword>
<reference evidence="10" key="1">
    <citation type="journal article" date="2018" name="Front. Microbiol.">
        <title>Genome-Based Analysis Reveals the Taxonomy and Diversity of the Family Idiomarinaceae.</title>
        <authorList>
            <person name="Liu Y."/>
            <person name="Lai Q."/>
            <person name="Shao Z."/>
        </authorList>
    </citation>
    <scope>NUCLEOTIDE SEQUENCE [LARGE SCALE GENOMIC DNA]</scope>
    <source>
        <strain evidence="10">BH195</strain>
    </source>
</reference>
<dbReference type="InterPro" id="IPR009056">
    <property type="entry name" value="Cyt_c-like_dom"/>
</dbReference>
<evidence type="ECO:0000256" key="6">
    <source>
        <dbReference type="PROSITE-ProRule" id="PRU00433"/>
    </source>
</evidence>
<feature type="domain" description="Cytochrome c" evidence="8">
    <location>
        <begin position="69"/>
        <end position="149"/>
    </location>
</feature>
<dbReference type="GO" id="GO:0005506">
    <property type="term" value="F:iron ion binding"/>
    <property type="evidence" value="ECO:0007669"/>
    <property type="project" value="InterPro"/>
</dbReference>
<sequence length="149" mass="15416">MKQESTVNVLKVVKSGRLFAAALAFVVGSAGATILPQDSSEEIAERIAPIGQVRTGSADAANGGDSASAEARSGEAVYNQFCAACHTSGVLGAPKLNNAADWEPRLAQGMDTVLKHAIEGYNAMPPKGTCSDCSDEEIQAAIDYMIADI</sequence>
<dbReference type="PANTHER" id="PTHR40942">
    <property type="match status" value="1"/>
</dbReference>
<feature type="chain" id="PRO_5019529708" evidence="7">
    <location>
        <begin position="33"/>
        <end position="149"/>
    </location>
</feature>
<evidence type="ECO:0000313" key="9">
    <source>
        <dbReference type="EMBL" id="RUO52845.1"/>
    </source>
</evidence>
<comment type="caution">
    <text evidence="9">The sequence shown here is derived from an EMBL/GenBank/DDBJ whole genome shotgun (WGS) entry which is preliminary data.</text>
</comment>
<keyword evidence="3 6" id="KW-0479">Metal-binding</keyword>
<organism evidence="9 10">
    <name type="scientific">Pseudidiomarina halophila</name>
    <dbReference type="NCBI Taxonomy" id="1449799"/>
    <lineage>
        <taxon>Bacteria</taxon>
        <taxon>Pseudomonadati</taxon>
        <taxon>Pseudomonadota</taxon>
        <taxon>Gammaproteobacteria</taxon>
        <taxon>Alteromonadales</taxon>
        <taxon>Idiomarinaceae</taxon>
        <taxon>Pseudidiomarina</taxon>
    </lineage>
</organism>
<dbReference type="GO" id="GO:0009055">
    <property type="term" value="F:electron transfer activity"/>
    <property type="evidence" value="ECO:0007669"/>
    <property type="project" value="InterPro"/>
</dbReference>
<keyword evidence="2 6" id="KW-0349">Heme</keyword>
<evidence type="ECO:0000259" key="8">
    <source>
        <dbReference type="PROSITE" id="PS51007"/>
    </source>
</evidence>
<evidence type="ECO:0000256" key="2">
    <source>
        <dbReference type="ARBA" id="ARBA00022617"/>
    </source>
</evidence>
<dbReference type="Gene3D" id="1.10.760.10">
    <property type="entry name" value="Cytochrome c-like domain"/>
    <property type="match status" value="1"/>
</dbReference>
<keyword evidence="10" id="KW-1185">Reference proteome</keyword>
<dbReference type="AlphaFoldDB" id="A0A432XVS9"/>
<evidence type="ECO:0000256" key="1">
    <source>
        <dbReference type="ARBA" id="ARBA00022448"/>
    </source>
</evidence>
<dbReference type="EMBL" id="PIPW01000002">
    <property type="protein sequence ID" value="RUO52845.1"/>
    <property type="molecule type" value="Genomic_DNA"/>
</dbReference>
<feature type="signal peptide" evidence="7">
    <location>
        <begin position="1"/>
        <end position="32"/>
    </location>
</feature>
<proteinExistence type="predicted"/>
<dbReference type="PROSITE" id="PS51007">
    <property type="entry name" value="CYTC"/>
    <property type="match status" value="1"/>
</dbReference>
<keyword evidence="7" id="KW-0732">Signal</keyword>
<evidence type="ECO:0000313" key="10">
    <source>
        <dbReference type="Proteomes" id="UP000287198"/>
    </source>
</evidence>
<dbReference type="GO" id="GO:0020037">
    <property type="term" value="F:heme binding"/>
    <property type="evidence" value="ECO:0007669"/>
    <property type="project" value="InterPro"/>
</dbReference>
<keyword evidence="1" id="KW-0813">Transport</keyword>
<evidence type="ECO:0000256" key="3">
    <source>
        <dbReference type="ARBA" id="ARBA00022723"/>
    </source>
</evidence>
<dbReference type="Proteomes" id="UP000287198">
    <property type="component" value="Unassembled WGS sequence"/>
</dbReference>
<name>A0A432XVS9_9GAMM</name>
<accession>A0A432XVS9</accession>
<dbReference type="PANTHER" id="PTHR40942:SF2">
    <property type="entry name" value="CYTOCHROME-RELATED"/>
    <property type="match status" value="1"/>
</dbReference>
<dbReference type="Pfam" id="PF13442">
    <property type="entry name" value="Cytochrome_CBB3"/>
    <property type="match status" value="1"/>
</dbReference>
<evidence type="ECO:0000256" key="5">
    <source>
        <dbReference type="ARBA" id="ARBA00023004"/>
    </source>
</evidence>
<dbReference type="SUPFAM" id="SSF46626">
    <property type="entry name" value="Cytochrome c"/>
    <property type="match status" value="1"/>
</dbReference>